<reference evidence="2" key="1">
    <citation type="submission" date="2022-11" db="UniProtKB">
        <authorList>
            <consortium name="WormBaseParasite"/>
        </authorList>
    </citation>
    <scope>IDENTIFICATION</scope>
</reference>
<evidence type="ECO:0000313" key="1">
    <source>
        <dbReference type="Proteomes" id="UP000887579"/>
    </source>
</evidence>
<name>A0AC34GHY4_9BILA</name>
<accession>A0AC34GHY4</accession>
<sequence length="158" mass="18252">MPKVKKDKKASTTSSSSTGPILLKDLQWDNRKKLWRTSDRRRQWSSFKDKQLNNGGTYRLKGDLSVKIPLPDLFSDDLYDPGTSNITSLLLHRIQSCDLETLHLENQNITFNEYLKLTASKNISMLFFDFVKITDEDGTVVSVDRIMAQLPKIRRIEM</sequence>
<protein>
    <submittedName>
        <fullName evidence="2">Uncharacterized protein</fullName>
    </submittedName>
</protein>
<dbReference type="Proteomes" id="UP000887579">
    <property type="component" value="Unplaced"/>
</dbReference>
<dbReference type="WBParaSite" id="ES5_v2.g29286.t1">
    <property type="protein sequence ID" value="ES5_v2.g29286.t1"/>
    <property type="gene ID" value="ES5_v2.g29286"/>
</dbReference>
<evidence type="ECO:0000313" key="2">
    <source>
        <dbReference type="WBParaSite" id="ES5_v2.g29286.t1"/>
    </source>
</evidence>
<proteinExistence type="predicted"/>
<organism evidence="1 2">
    <name type="scientific">Panagrolaimus sp. ES5</name>
    <dbReference type="NCBI Taxonomy" id="591445"/>
    <lineage>
        <taxon>Eukaryota</taxon>
        <taxon>Metazoa</taxon>
        <taxon>Ecdysozoa</taxon>
        <taxon>Nematoda</taxon>
        <taxon>Chromadorea</taxon>
        <taxon>Rhabditida</taxon>
        <taxon>Tylenchina</taxon>
        <taxon>Panagrolaimomorpha</taxon>
        <taxon>Panagrolaimoidea</taxon>
        <taxon>Panagrolaimidae</taxon>
        <taxon>Panagrolaimus</taxon>
    </lineage>
</organism>